<sequence length="358" mass="38345">MTSIPRASAGQSEQRTASQTKLRLQDFLEKEVHGLEGGKELAAVFLAVQEACKGIAERLSHLGIDDGPALTGGGESGASASGRDVAKPMDIVANDLLKDALLRTGCVAVLASEEDEEPVVGSEGGKFVVAFDPLDGSRNIDAGIPTGTIFGIHRVKPSCAAASSPEWCQEQALQPGRDLLAAGYALYSSATMLVISVGHGAHGFTLNRRLGEWVLTHPDMKVPRRGQIYSLNDARYFDWPAGLQRYIDTVRQGKGQSGKQYSARYVCSLVADLHRTLLYGGWAGNPRSHLRLLYEANPLSFVAEQAGGKGSDGKRDILDIVPSALHQRLPFFVGSVEDIEELVGYGDVQQGKNPGYTV</sequence>
<dbReference type="GO" id="GO:0006094">
    <property type="term" value="P:gluconeogenesis"/>
    <property type="evidence" value="ECO:0000318"/>
    <property type="project" value="GO_Central"/>
</dbReference>
<dbReference type="GO" id="GO:0005829">
    <property type="term" value="C:cytosol"/>
    <property type="evidence" value="ECO:0000318"/>
    <property type="project" value="GO_Central"/>
</dbReference>
<dbReference type="PIRSF" id="PIRSF000904">
    <property type="entry name" value="FBPtase_SBPase"/>
    <property type="match status" value="1"/>
</dbReference>
<dbReference type="STRING" id="105231.A0A1Y1HUE5"/>
<evidence type="ECO:0000256" key="6">
    <source>
        <dbReference type="ARBA" id="ARBA00032973"/>
    </source>
</evidence>
<accession>A0A1Y1HUE5</accession>
<dbReference type="Proteomes" id="UP000054558">
    <property type="component" value="Unassembled WGS sequence"/>
</dbReference>
<evidence type="ECO:0000313" key="10">
    <source>
        <dbReference type="EMBL" id="GAQ82255.1"/>
    </source>
</evidence>
<evidence type="ECO:0000259" key="8">
    <source>
        <dbReference type="Pfam" id="PF00316"/>
    </source>
</evidence>
<dbReference type="AlphaFoldDB" id="A0A1Y1HUE5"/>
<keyword evidence="11" id="KW-1185">Reference proteome</keyword>
<dbReference type="OMA" id="ENDEPTW"/>
<dbReference type="EC" id="3.1.3.11" evidence="3"/>
<protein>
    <recommendedName>
        <fullName evidence="3">fructose-bisphosphatase</fullName>
        <ecNumber evidence="3">3.1.3.11</ecNumber>
    </recommendedName>
    <alternativeName>
        <fullName evidence="6">D-fructose-1,6-bisphosphate 1-phosphohydrolase</fullName>
    </alternativeName>
</protein>
<dbReference type="GO" id="GO:0006000">
    <property type="term" value="P:fructose metabolic process"/>
    <property type="evidence" value="ECO:0000318"/>
    <property type="project" value="GO_Central"/>
</dbReference>
<evidence type="ECO:0000256" key="2">
    <source>
        <dbReference type="ARBA" id="ARBA00010941"/>
    </source>
</evidence>
<dbReference type="EMBL" id="DF237054">
    <property type="protein sequence ID" value="GAQ82255.1"/>
    <property type="molecule type" value="Genomic_DNA"/>
</dbReference>
<keyword evidence="4 7" id="KW-0378">Hydrolase</keyword>
<feature type="domain" description="Fructose-1-6-bisphosphatase class I N-terminal" evidence="8">
    <location>
        <begin position="30"/>
        <end position="218"/>
    </location>
</feature>
<dbReference type="InterPro" id="IPR033391">
    <property type="entry name" value="FBPase_N"/>
</dbReference>
<dbReference type="OrthoDB" id="10256725at2759"/>
<gene>
    <name evidence="10" type="ORF">KFL_001050190</name>
</gene>
<dbReference type="GO" id="GO:0005737">
    <property type="term" value="C:cytoplasm"/>
    <property type="evidence" value="ECO:0000318"/>
    <property type="project" value="GO_Central"/>
</dbReference>
<dbReference type="GO" id="GO:0042132">
    <property type="term" value="F:fructose 1,6-bisphosphate 1-phosphatase activity"/>
    <property type="evidence" value="ECO:0000318"/>
    <property type="project" value="GO_Central"/>
</dbReference>
<dbReference type="FunFam" id="3.40.190.80:FF:000009">
    <property type="entry name" value="Fructose-1,6-bisphosphatase, chloroplastic"/>
    <property type="match status" value="1"/>
</dbReference>
<dbReference type="PRINTS" id="PR00115">
    <property type="entry name" value="F16BPHPHTASE"/>
</dbReference>
<evidence type="ECO:0000256" key="5">
    <source>
        <dbReference type="ARBA" id="ARBA00023277"/>
    </source>
</evidence>
<dbReference type="InterPro" id="IPR028343">
    <property type="entry name" value="FBPtase"/>
</dbReference>
<dbReference type="Gene3D" id="3.30.540.10">
    <property type="entry name" value="Fructose-1,6-Bisphosphatase, subunit A, domain 1"/>
    <property type="match status" value="1"/>
</dbReference>
<keyword evidence="5 7" id="KW-0119">Carbohydrate metabolism</keyword>
<comment type="catalytic activity">
    <reaction evidence="1">
        <text>beta-D-fructose 1,6-bisphosphate + H2O = beta-D-fructose 6-phosphate + phosphate</text>
        <dbReference type="Rhea" id="RHEA:11064"/>
        <dbReference type="ChEBI" id="CHEBI:15377"/>
        <dbReference type="ChEBI" id="CHEBI:32966"/>
        <dbReference type="ChEBI" id="CHEBI:43474"/>
        <dbReference type="ChEBI" id="CHEBI:57634"/>
        <dbReference type="EC" id="3.1.3.11"/>
    </reaction>
</comment>
<name>A0A1Y1HUE5_KLENI</name>
<evidence type="ECO:0000256" key="7">
    <source>
        <dbReference type="RuleBase" id="RU000508"/>
    </source>
</evidence>
<dbReference type="SUPFAM" id="SSF56655">
    <property type="entry name" value="Carbohydrate phosphatase"/>
    <property type="match status" value="1"/>
</dbReference>
<dbReference type="Gene3D" id="3.40.190.80">
    <property type="match status" value="1"/>
</dbReference>
<dbReference type="Pfam" id="PF18913">
    <property type="entry name" value="FBPase_C"/>
    <property type="match status" value="1"/>
</dbReference>
<reference evidence="10 11" key="1">
    <citation type="journal article" date="2014" name="Nat. Commun.">
        <title>Klebsormidium flaccidum genome reveals primary factors for plant terrestrial adaptation.</title>
        <authorList>
            <person name="Hori K."/>
            <person name="Maruyama F."/>
            <person name="Fujisawa T."/>
            <person name="Togashi T."/>
            <person name="Yamamoto N."/>
            <person name="Seo M."/>
            <person name="Sato S."/>
            <person name="Yamada T."/>
            <person name="Mori H."/>
            <person name="Tajima N."/>
            <person name="Moriyama T."/>
            <person name="Ikeuchi M."/>
            <person name="Watanabe M."/>
            <person name="Wada H."/>
            <person name="Kobayashi K."/>
            <person name="Saito M."/>
            <person name="Masuda T."/>
            <person name="Sasaki-Sekimoto Y."/>
            <person name="Mashiguchi K."/>
            <person name="Awai K."/>
            <person name="Shimojima M."/>
            <person name="Masuda S."/>
            <person name="Iwai M."/>
            <person name="Nobusawa T."/>
            <person name="Narise T."/>
            <person name="Kondo S."/>
            <person name="Saito H."/>
            <person name="Sato R."/>
            <person name="Murakawa M."/>
            <person name="Ihara Y."/>
            <person name="Oshima-Yamada Y."/>
            <person name="Ohtaka K."/>
            <person name="Satoh M."/>
            <person name="Sonobe K."/>
            <person name="Ishii M."/>
            <person name="Ohtani R."/>
            <person name="Kanamori-Sato M."/>
            <person name="Honoki R."/>
            <person name="Miyazaki D."/>
            <person name="Mochizuki H."/>
            <person name="Umetsu J."/>
            <person name="Higashi K."/>
            <person name="Shibata D."/>
            <person name="Kamiya Y."/>
            <person name="Sato N."/>
            <person name="Nakamura Y."/>
            <person name="Tabata S."/>
            <person name="Ida S."/>
            <person name="Kurokawa K."/>
            <person name="Ohta H."/>
        </authorList>
    </citation>
    <scope>NUCLEOTIDE SEQUENCE [LARGE SCALE GENOMIC DNA]</scope>
    <source>
        <strain evidence="10 11">NIES-2285</strain>
    </source>
</reference>
<comment type="similarity">
    <text evidence="2 7">Belongs to the FBPase class 1 family.</text>
</comment>
<evidence type="ECO:0000256" key="3">
    <source>
        <dbReference type="ARBA" id="ARBA00013093"/>
    </source>
</evidence>
<dbReference type="GO" id="GO:0006002">
    <property type="term" value="P:fructose 6-phosphate metabolic process"/>
    <property type="evidence" value="ECO:0000318"/>
    <property type="project" value="GO_Central"/>
</dbReference>
<evidence type="ECO:0000313" key="11">
    <source>
        <dbReference type="Proteomes" id="UP000054558"/>
    </source>
</evidence>
<evidence type="ECO:0000259" key="9">
    <source>
        <dbReference type="Pfam" id="PF18913"/>
    </source>
</evidence>
<evidence type="ECO:0000256" key="1">
    <source>
        <dbReference type="ARBA" id="ARBA00001273"/>
    </source>
</evidence>
<dbReference type="Pfam" id="PF00316">
    <property type="entry name" value="FBPase"/>
    <property type="match status" value="1"/>
</dbReference>
<dbReference type="PIRSF" id="PIRSF500210">
    <property type="entry name" value="FBPtase"/>
    <property type="match status" value="1"/>
</dbReference>
<dbReference type="CDD" id="cd00354">
    <property type="entry name" value="FBPase"/>
    <property type="match status" value="1"/>
</dbReference>
<dbReference type="InterPro" id="IPR044015">
    <property type="entry name" value="FBPase_C_dom"/>
</dbReference>
<dbReference type="HAMAP" id="MF_01855">
    <property type="entry name" value="FBPase_class1"/>
    <property type="match status" value="1"/>
</dbReference>
<proteinExistence type="inferred from homology"/>
<feature type="domain" description="Fructose-1-6-bisphosphatase class 1 C-terminal" evidence="9">
    <location>
        <begin position="222"/>
        <end position="342"/>
    </location>
</feature>
<dbReference type="PANTHER" id="PTHR11556">
    <property type="entry name" value="FRUCTOSE-1,6-BISPHOSPHATASE-RELATED"/>
    <property type="match status" value="1"/>
</dbReference>
<evidence type="ECO:0000256" key="4">
    <source>
        <dbReference type="ARBA" id="ARBA00022801"/>
    </source>
</evidence>
<dbReference type="GO" id="GO:0030388">
    <property type="term" value="P:fructose 1,6-bisphosphate metabolic process"/>
    <property type="evidence" value="ECO:0000318"/>
    <property type="project" value="GO_Central"/>
</dbReference>
<dbReference type="InterPro" id="IPR000146">
    <property type="entry name" value="FBPase_class-1"/>
</dbReference>
<dbReference type="PANTHER" id="PTHR11556:SF12">
    <property type="entry name" value="FRUCTOSE-BISPHOSPHATASE"/>
    <property type="match status" value="1"/>
</dbReference>
<organism evidence="10 11">
    <name type="scientific">Klebsormidium nitens</name>
    <name type="common">Green alga</name>
    <name type="synonym">Ulothrix nitens</name>
    <dbReference type="NCBI Taxonomy" id="105231"/>
    <lineage>
        <taxon>Eukaryota</taxon>
        <taxon>Viridiplantae</taxon>
        <taxon>Streptophyta</taxon>
        <taxon>Klebsormidiophyceae</taxon>
        <taxon>Klebsormidiales</taxon>
        <taxon>Klebsormidiaceae</taxon>
        <taxon>Klebsormidium</taxon>
    </lineage>
</organism>